<accession>A0A1I2N8P8</accession>
<dbReference type="Pfam" id="PF04432">
    <property type="entry name" value="FrhB_FdhB_C"/>
    <property type="match status" value="1"/>
</dbReference>
<proteinExistence type="predicted"/>
<evidence type="ECO:0000256" key="2">
    <source>
        <dbReference type="ARBA" id="ARBA00023004"/>
    </source>
</evidence>
<dbReference type="OrthoDB" id="430408at2"/>
<reference evidence="5 6" key="1">
    <citation type="submission" date="2016-10" db="EMBL/GenBank/DDBJ databases">
        <authorList>
            <person name="de Groot N.N."/>
        </authorList>
    </citation>
    <scope>NUCLEOTIDE SEQUENCE [LARGE SCALE GENOMIC DNA]</scope>
    <source>
        <strain evidence="5 6">NLAE-zl-G419</strain>
    </source>
</reference>
<dbReference type="PANTHER" id="PTHR43193:SF2">
    <property type="entry name" value="POLYFERREDOXIN PROTEIN FWDF"/>
    <property type="match status" value="1"/>
</dbReference>
<dbReference type="InterPro" id="IPR017896">
    <property type="entry name" value="4Fe4S_Fe-S-bd"/>
</dbReference>
<sequence>MVVNPCTGCSACKNICPQAAIEMMSDEEGFLYPHVDKNRCNSCGLCASICPIGKSKTIKDKQKVYGCINKDFDVKMKSASGGMFSILADYVLDKSGVVFGAALNDSCEVQHMMINDKKDLHKLRGSKYVQSNIGETFAQAKEELEKERLVLFTGTPCQIAGLKSFLLKSYDNLIAVELICYGVPSPAVFRRYMEETLAANGGGSIKSISFRNKDESWRDYNFIIETTEKTINRKGRTEDLYIKGFLSRLFNRPSCMNCDYRGIKSTSDIIIGDYWGVATKFPELNDDKGVSLVIINTKKGRRVFLKLADKMDVVETTYEHAAANNLCLLKSAMPHKNREEFFEDFKEGKSVIDSIEKYL</sequence>
<keyword evidence="3" id="KW-0411">Iron-sulfur</keyword>
<dbReference type="RefSeq" id="WP_035771049.1">
    <property type="nucleotide sequence ID" value="NZ_FOOE01000020.1"/>
</dbReference>
<evidence type="ECO:0000256" key="3">
    <source>
        <dbReference type="ARBA" id="ARBA00023014"/>
    </source>
</evidence>
<dbReference type="InterPro" id="IPR007525">
    <property type="entry name" value="FrhB_FdhB_C"/>
</dbReference>
<dbReference type="eggNOG" id="COG1143">
    <property type="taxonomic scope" value="Bacteria"/>
</dbReference>
<dbReference type="eggNOG" id="COG1035">
    <property type="taxonomic scope" value="Bacteria"/>
</dbReference>
<dbReference type="Proteomes" id="UP000182135">
    <property type="component" value="Unassembled WGS sequence"/>
</dbReference>
<dbReference type="PANTHER" id="PTHR43193">
    <property type="match status" value="1"/>
</dbReference>
<dbReference type="GO" id="GO:0051536">
    <property type="term" value="F:iron-sulfur cluster binding"/>
    <property type="evidence" value="ECO:0007669"/>
    <property type="project" value="UniProtKB-KW"/>
</dbReference>
<evidence type="ECO:0000256" key="1">
    <source>
        <dbReference type="ARBA" id="ARBA00022723"/>
    </source>
</evidence>
<organism evidence="5 6">
    <name type="scientific">Clostridium cadaveris</name>
    <dbReference type="NCBI Taxonomy" id="1529"/>
    <lineage>
        <taxon>Bacteria</taxon>
        <taxon>Bacillati</taxon>
        <taxon>Bacillota</taxon>
        <taxon>Clostridia</taxon>
        <taxon>Eubacteriales</taxon>
        <taxon>Clostridiaceae</taxon>
        <taxon>Clostridium</taxon>
    </lineage>
</organism>
<dbReference type="PROSITE" id="PS51379">
    <property type="entry name" value="4FE4S_FER_2"/>
    <property type="match status" value="2"/>
</dbReference>
<keyword evidence="2" id="KW-0408">Iron</keyword>
<feature type="domain" description="4Fe-4S ferredoxin-type" evidence="4">
    <location>
        <begin position="1"/>
        <end position="26"/>
    </location>
</feature>
<dbReference type="SUPFAM" id="SSF54862">
    <property type="entry name" value="4Fe-4S ferredoxins"/>
    <property type="match status" value="1"/>
</dbReference>
<dbReference type="EMBL" id="FOOE01000020">
    <property type="protein sequence ID" value="SFG00295.1"/>
    <property type="molecule type" value="Genomic_DNA"/>
</dbReference>
<dbReference type="Gene3D" id="3.30.70.20">
    <property type="match status" value="1"/>
</dbReference>
<evidence type="ECO:0000313" key="5">
    <source>
        <dbReference type="EMBL" id="SFG00295.1"/>
    </source>
</evidence>
<evidence type="ECO:0000313" key="6">
    <source>
        <dbReference type="Proteomes" id="UP000182135"/>
    </source>
</evidence>
<dbReference type="STRING" id="1529.SAMN04487885_1203"/>
<dbReference type="InterPro" id="IPR017900">
    <property type="entry name" value="4Fe4S_Fe_S_CS"/>
</dbReference>
<keyword evidence="6" id="KW-1185">Reference proteome</keyword>
<dbReference type="AlphaFoldDB" id="A0A1I2N8P8"/>
<dbReference type="Pfam" id="PF12838">
    <property type="entry name" value="Fer4_7"/>
    <property type="match status" value="1"/>
</dbReference>
<dbReference type="GO" id="GO:0046872">
    <property type="term" value="F:metal ion binding"/>
    <property type="evidence" value="ECO:0007669"/>
    <property type="project" value="UniProtKB-KW"/>
</dbReference>
<gene>
    <name evidence="5" type="ORF">SAMN04487885_1203</name>
</gene>
<name>A0A1I2N8P8_9CLOT</name>
<protein>
    <submittedName>
        <fullName evidence="5">Coenzyme F420-reducing hydrogenase, beta subunit</fullName>
    </submittedName>
</protein>
<keyword evidence="1" id="KW-0479">Metal-binding</keyword>
<evidence type="ECO:0000259" key="4">
    <source>
        <dbReference type="PROSITE" id="PS51379"/>
    </source>
</evidence>
<dbReference type="InterPro" id="IPR052977">
    <property type="entry name" value="Polyferredoxin-like_ET"/>
</dbReference>
<dbReference type="PROSITE" id="PS00198">
    <property type="entry name" value="4FE4S_FER_1"/>
    <property type="match status" value="1"/>
</dbReference>
<feature type="domain" description="4Fe-4S ferredoxin-type" evidence="4">
    <location>
        <begin position="31"/>
        <end position="61"/>
    </location>
</feature>